<evidence type="ECO:0000256" key="1">
    <source>
        <dbReference type="ARBA" id="ARBA00022581"/>
    </source>
</evidence>
<dbReference type="KEGG" id="vg:80400794"/>
<dbReference type="EMBL" id="BK014023">
    <property type="protein sequence ID" value="DAD52169.1"/>
    <property type="molecule type" value="Genomic_RNA"/>
</dbReference>
<dbReference type="InterPro" id="IPR005563">
    <property type="entry name" value="A_protein"/>
</dbReference>
<keyword evidence="7" id="KW-1185">Reference proteome</keyword>
<name>A0A8S5L3C6_9VIRU</name>
<reference evidence="6" key="1">
    <citation type="submission" date="2020-09" db="EMBL/GenBank/DDBJ databases">
        <title>Leviviricetes taxonomy.</title>
        <authorList>
            <person name="Stockdale S.R."/>
            <person name="Callanan J."/>
            <person name="Adriaenssens E.M."/>
            <person name="Kuhn J.H."/>
            <person name="Rumnieks J."/>
            <person name="Shkoporov A."/>
            <person name="Draper L.A."/>
            <person name="Ross P."/>
            <person name="Hill C."/>
        </authorList>
    </citation>
    <scope>NUCLEOTIDE SEQUENCE</scope>
</reference>
<evidence type="ECO:0000256" key="4">
    <source>
        <dbReference type="ARBA" id="ARBA00023296"/>
    </source>
</evidence>
<dbReference type="GeneID" id="80400794"/>
<gene>
    <name evidence="6" type="primary">Zoerhiza.2_18_1</name>
</gene>
<keyword evidence="1" id="KW-0945">Host-virus interaction</keyword>
<protein>
    <submittedName>
        <fullName evidence="6">Maturation protein</fullName>
    </submittedName>
</protein>
<proteinExistence type="inferred from homology"/>
<comment type="similarity">
    <text evidence="5">Belongs to the Leviviricetes maturation protein family.</text>
</comment>
<keyword evidence="4" id="KW-1160">Virus entry into host cell</keyword>
<keyword evidence="3" id="KW-0946">Virion</keyword>
<sequence>MRSRTKVVKFPGGSLVEHIHAPGGTEVGSNTYSFSPVNRRWESIEDELPHGKFVGKVQHYKCETLVNTPVRGWIGGGGYYNSFSPTGPGNQRDCQAVMELASFPTWLVLAGDLEPLSFIDWDTIVNDAAAEFQPVAESFSLANDLLEFEEIKSMALKFRGLGDSLRKFERSSPSFRRSSDDTVNSFLAWNFGVVPLVADCKAAAHALKSVIARLRFLRKSFGREIKLVHRWTHVMAPETPDFFGSDPNQYVFRTVMTSGKYSGTIGMSLVHRLNGLDEFDGQLRALAAFFGLNKPFKIAWNAIPYSFLIDWCYDVGGFLDRMAIPVFSGQYDLHSPWWTLKFEGTYTRYGRILPQYGNSDRIEDVVSCRKFVRLPGLPPVPFRLHSWSWFQAQLFGALSWQYLPHGHK</sequence>
<evidence type="ECO:0000256" key="2">
    <source>
        <dbReference type="ARBA" id="ARBA00022804"/>
    </source>
</evidence>
<evidence type="ECO:0000313" key="6">
    <source>
        <dbReference type="EMBL" id="DAD52169.1"/>
    </source>
</evidence>
<accession>A0A8S5L3C6</accession>
<keyword evidence="2" id="KW-1161">Viral attachment to host cell</keyword>
<dbReference type="Proteomes" id="UP000677295">
    <property type="component" value="Segment"/>
</dbReference>
<dbReference type="Pfam" id="PF03863">
    <property type="entry name" value="Phage_mat-A"/>
    <property type="match status" value="1"/>
</dbReference>
<dbReference type="GO" id="GO:0039666">
    <property type="term" value="P:virion attachment to host cell pilus"/>
    <property type="evidence" value="ECO:0007669"/>
    <property type="project" value="UniProtKB-KW"/>
</dbReference>
<organism evidence="6 7">
    <name type="scientific">ssRNA phage Zoerhiza.2_18</name>
    <dbReference type="NCBI Taxonomy" id="2786797"/>
    <lineage>
        <taxon>Viruses</taxon>
        <taxon>Riboviria</taxon>
        <taxon>Orthornavirae</taxon>
        <taxon>Lenarviricota</taxon>
        <taxon>Leviviricetes</taxon>
        <taxon>Timlovirales</taxon>
        <taxon>Steitzviridae</taxon>
        <taxon>Tehmuvirus</taxon>
        <taxon>Tehmuvirus arvivivens</taxon>
    </lineage>
</organism>
<dbReference type="RefSeq" id="YP_010771143.1">
    <property type="nucleotide sequence ID" value="NC_074500.1"/>
</dbReference>
<keyword evidence="3" id="KW-1175">Viral attachment to host cell pilus</keyword>
<evidence type="ECO:0000313" key="7">
    <source>
        <dbReference type="Proteomes" id="UP000677295"/>
    </source>
</evidence>
<evidence type="ECO:0000256" key="3">
    <source>
        <dbReference type="ARBA" id="ARBA00023104"/>
    </source>
</evidence>
<evidence type="ECO:0000256" key="5">
    <source>
        <dbReference type="ARBA" id="ARBA00035110"/>
    </source>
</evidence>